<reference evidence="3" key="1">
    <citation type="journal article" date="2019" name="Int. J. Syst. Evol. Microbiol.">
        <title>The Global Catalogue of Microorganisms (GCM) 10K type strain sequencing project: providing services to taxonomists for standard genome sequencing and annotation.</title>
        <authorList>
            <consortium name="The Broad Institute Genomics Platform"/>
            <consortium name="The Broad Institute Genome Sequencing Center for Infectious Disease"/>
            <person name="Wu L."/>
            <person name="Ma J."/>
        </authorList>
    </citation>
    <scope>NUCLEOTIDE SEQUENCE [LARGE SCALE GENOMIC DNA]</scope>
    <source>
        <strain evidence="3">CCUG 46385</strain>
    </source>
</reference>
<comment type="caution">
    <text evidence="2">The sequence shown here is derived from an EMBL/GenBank/DDBJ whole genome shotgun (WGS) entry which is preliminary data.</text>
</comment>
<feature type="domain" description="G" evidence="1">
    <location>
        <begin position="40"/>
        <end position="124"/>
    </location>
</feature>
<dbReference type="InterPro" id="IPR027417">
    <property type="entry name" value="P-loop_NTPase"/>
</dbReference>
<evidence type="ECO:0000313" key="2">
    <source>
        <dbReference type="EMBL" id="MFC4803612.1"/>
    </source>
</evidence>
<keyword evidence="3" id="KW-1185">Reference proteome</keyword>
<proteinExistence type="predicted"/>
<dbReference type="RefSeq" id="WP_379787057.1">
    <property type="nucleotide sequence ID" value="NZ_JBHSHL010000003.1"/>
</dbReference>
<dbReference type="Pfam" id="PF01926">
    <property type="entry name" value="MMR_HSR1"/>
    <property type="match status" value="1"/>
</dbReference>
<dbReference type="InterPro" id="IPR006073">
    <property type="entry name" value="GTP-bd"/>
</dbReference>
<gene>
    <name evidence="2" type="ORF">ACFO4R_00815</name>
</gene>
<evidence type="ECO:0000313" key="3">
    <source>
        <dbReference type="Proteomes" id="UP001595916"/>
    </source>
</evidence>
<organism evidence="2 3">
    <name type="scientific">Filifactor villosus</name>
    <dbReference type="NCBI Taxonomy" id="29374"/>
    <lineage>
        <taxon>Bacteria</taxon>
        <taxon>Bacillati</taxon>
        <taxon>Bacillota</taxon>
        <taxon>Clostridia</taxon>
        <taxon>Peptostreptococcales</taxon>
        <taxon>Filifactoraceae</taxon>
        <taxon>Filifactor</taxon>
    </lineage>
</organism>
<dbReference type="SUPFAM" id="SSF52540">
    <property type="entry name" value="P-loop containing nucleoside triphosphate hydrolases"/>
    <property type="match status" value="1"/>
</dbReference>
<accession>A0ABV9QHY0</accession>
<sequence>MDFSKGEIKNIKKYCGDSYVKRYQGIQKRLSDNVVKLVNTGMVSSGKSSLFNVLVNSEEEFFATGAARTTVSANSFIYKNIEFIDTPGIDVKTEDDKLAFDTIMEADIIMMLHNIRTGPLNRSEVDWLKMIADNIGDPEKIKKRILFVCTWRDTRENDEDYSSIIEEVKKSVFDILGTEVAFFDVSVKKYLIGVEKQKDILIKKSNLLELSQYLESYAQEYLNLKNRIALEDLESLAEDMKKSLSKGRLSFEKEIEQNRKRIVKNYKLRYDVWKTVFDYFSTQRKQLKKLGDELDEVGRW</sequence>
<dbReference type="Gene3D" id="3.40.50.300">
    <property type="entry name" value="P-loop containing nucleotide triphosphate hydrolases"/>
    <property type="match status" value="1"/>
</dbReference>
<dbReference type="EMBL" id="JBHSHL010000003">
    <property type="protein sequence ID" value="MFC4803612.1"/>
    <property type="molecule type" value="Genomic_DNA"/>
</dbReference>
<dbReference type="Proteomes" id="UP001595916">
    <property type="component" value="Unassembled WGS sequence"/>
</dbReference>
<evidence type="ECO:0000259" key="1">
    <source>
        <dbReference type="Pfam" id="PF01926"/>
    </source>
</evidence>
<name>A0ABV9QHY0_9FIRM</name>
<protein>
    <submittedName>
        <fullName evidence="2">GTPase</fullName>
    </submittedName>
</protein>